<feature type="transmembrane region" description="Helical" evidence="1">
    <location>
        <begin position="141"/>
        <end position="163"/>
    </location>
</feature>
<dbReference type="Proteomes" id="UP000283509">
    <property type="component" value="Unassembled WGS sequence"/>
</dbReference>
<organism evidence="3 4">
    <name type="scientific">Penaeus vannamei</name>
    <name type="common">Whiteleg shrimp</name>
    <name type="synonym">Litopenaeus vannamei</name>
    <dbReference type="NCBI Taxonomy" id="6689"/>
    <lineage>
        <taxon>Eukaryota</taxon>
        <taxon>Metazoa</taxon>
        <taxon>Ecdysozoa</taxon>
        <taxon>Arthropoda</taxon>
        <taxon>Crustacea</taxon>
        <taxon>Multicrustacea</taxon>
        <taxon>Malacostraca</taxon>
        <taxon>Eumalacostraca</taxon>
        <taxon>Eucarida</taxon>
        <taxon>Decapoda</taxon>
        <taxon>Dendrobranchiata</taxon>
        <taxon>Penaeoidea</taxon>
        <taxon>Penaeidae</taxon>
        <taxon>Penaeus</taxon>
    </lineage>
</organism>
<dbReference type="EMBL" id="QCYY01000697">
    <property type="protein sequence ID" value="ROT83355.1"/>
    <property type="molecule type" value="Genomic_DNA"/>
</dbReference>
<dbReference type="STRING" id="6689.A0A3R7PE42"/>
<dbReference type="InterPro" id="IPR036938">
    <property type="entry name" value="PAP2/HPO_sf"/>
</dbReference>
<dbReference type="SMART" id="SM00014">
    <property type="entry name" value="acidPPc"/>
    <property type="match status" value="1"/>
</dbReference>
<feature type="transmembrane region" description="Helical" evidence="1">
    <location>
        <begin position="78"/>
        <end position="96"/>
    </location>
</feature>
<keyword evidence="1" id="KW-0472">Membrane</keyword>
<dbReference type="Gene3D" id="1.20.144.10">
    <property type="entry name" value="Phosphatidic acid phosphatase type 2/haloperoxidase"/>
    <property type="match status" value="1"/>
</dbReference>
<gene>
    <name evidence="3" type="ORF">C7M84_023449</name>
</gene>
<keyword evidence="1" id="KW-0812">Transmembrane</keyword>
<comment type="caution">
    <text evidence="3">The sequence shown here is derived from an EMBL/GenBank/DDBJ whole genome shotgun (WGS) entry which is preliminary data.</text>
</comment>
<sequence length="214" mass="24142">MGEKRVVPGPLKKTLEWDVKMTDKAVKMFDQKYGPLSKYNSIFKGLEISCHGIPWLIVTATFIFLLDSSPFRNLMVNIFLVLIFDIIVVAVVKAIARRRRPERNQNDEMIGSFSVDKFSFPSGHCTRAVMLSLLLPLKYDLFFWFSPVLAGWGAAVSISRVLLHRHHILDVIGGTVIGILQAMLYSLTWLSDESAQGLVNFFLDETQVGASYDV</sequence>
<evidence type="ECO:0000313" key="4">
    <source>
        <dbReference type="Proteomes" id="UP000283509"/>
    </source>
</evidence>
<dbReference type="Pfam" id="PF01569">
    <property type="entry name" value="PAP2"/>
    <property type="match status" value="1"/>
</dbReference>
<dbReference type="SUPFAM" id="SSF48317">
    <property type="entry name" value="Acid phosphatase/Vanadium-dependent haloperoxidase"/>
    <property type="match status" value="1"/>
</dbReference>
<dbReference type="PANTHER" id="PTHR14969:SF13">
    <property type="entry name" value="AT30094P"/>
    <property type="match status" value="1"/>
</dbReference>
<evidence type="ECO:0000313" key="3">
    <source>
        <dbReference type="EMBL" id="ROT83355.1"/>
    </source>
</evidence>
<accession>A0A3R7PE42</accession>
<reference evidence="3 4" key="1">
    <citation type="submission" date="2018-04" db="EMBL/GenBank/DDBJ databases">
        <authorList>
            <person name="Zhang X."/>
            <person name="Yuan J."/>
            <person name="Li F."/>
            <person name="Xiang J."/>
        </authorList>
    </citation>
    <scope>NUCLEOTIDE SEQUENCE [LARGE SCALE GENOMIC DNA]</scope>
    <source>
        <tissue evidence="3">Muscle</tissue>
    </source>
</reference>
<reference evidence="3 4" key="2">
    <citation type="submission" date="2019-01" db="EMBL/GenBank/DDBJ databases">
        <title>The decoding of complex shrimp genome reveals the adaptation for benthos swimmer, frequently molting mechanism and breeding impact on genome.</title>
        <authorList>
            <person name="Sun Y."/>
            <person name="Gao Y."/>
            <person name="Yu Y."/>
        </authorList>
    </citation>
    <scope>NUCLEOTIDE SEQUENCE [LARGE SCALE GENOMIC DNA]</scope>
    <source>
        <tissue evidence="3">Muscle</tissue>
    </source>
</reference>
<feature type="transmembrane region" description="Helical" evidence="1">
    <location>
        <begin position="168"/>
        <end position="190"/>
    </location>
</feature>
<protein>
    <submittedName>
        <fullName evidence="3">Presqualene diphosphate phosphatase</fullName>
    </submittedName>
</protein>
<dbReference type="PANTHER" id="PTHR14969">
    <property type="entry name" value="SPHINGOSINE-1-PHOSPHATE PHOSPHOHYDROLASE"/>
    <property type="match status" value="1"/>
</dbReference>
<name>A0A3R7PE42_PENVA</name>
<dbReference type="AlphaFoldDB" id="A0A3R7PE42"/>
<keyword evidence="1" id="KW-1133">Transmembrane helix</keyword>
<dbReference type="CDD" id="cd03391">
    <property type="entry name" value="PAP2_containing_2_like"/>
    <property type="match status" value="1"/>
</dbReference>
<keyword evidence="4" id="KW-1185">Reference proteome</keyword>
<proteinExistence type="predicted"/>
<dbReference type="OrthoDB" id="10266771at2759"/>
<evidence type="ECO:0000259" key="2">
    <source>
        <dbReference type="SMART" id="SM00014"/>
    </source>
</evidence>
<feature type="transmembrane region" description="Helical" evidence="1">
    <location>
        <begin position="48"/>
        <end position="66"/>
    </location>
</feature>
<dbReference type="InterPro" id="IPR000326">
    <property type="entry name" value="PAP2/HPO"/>
</dbReference>
<dbReference type="GO" id="GO:0042392">
    <property type="term" value="F:sphingosine-1-phosphate phosphatase activity"/>
    <property type="evidence" value="ECO:0007669"/>
    <property type="project" value="TreeGrafter"/>
</dbReference>
<feature type="domain" description="Phosphatidic acid phosphatase type 2/haloperoxidase" evidence="2">
    <location>
        <begin position="73"/>
        <end position="186"/>
    </location>
</feature>
<evidence type="ECO:0000256" key="1">
    <source>
        <dbReference type="SAM" id="Phobius"/>
    </source>
</evidence>